<evidence type="ECO:0000256" key="1">
    <source>
        <dbReference type="SAM" id="MobiDB-lite"/>
    </source>
</evidence>
<dbReference type="Proteomes" id="UP000019335">
    <property type="component" value="Chromosome 5"/>
</dbReference>
<dbReference type="AlphaFoldDB" id="W7U680"/>
<evidence type="ECO:0000313" key="3">
    <source>
        <dbReference type="EMBL" id="EWM28346.1"/>
    </source>
</evidence>
<protein>
    <submittedName>
        <fullName evidence="3">Uncharacterized protein</fullName>
    </submittedName>
</protein>
<feature type="transmembrane region" description="Helical" evidence="2">
    <location>
        <begin position="70"/>
        <end position="86"/>
    </location>
</feature>
<feature type="transmembrane region" description="Helical" evidence="2">
    <location>
        <begin position="162"/>
        <end position="181"/>
    </location>
</feature>
<dbReference type="EMBL" id="AZIL01000343">
    <property type="protein sequence ID" value="EWM28346.1"/>
    <property type="molecule type" value="Genomic_DNA"/>
</dbReference>
<accession>W7U680</accession>
<reference evidence="3 4" key="1">
    <citation type="journal article" date="2014" name="Mol. Plant">
        <title>Chromosome Scale Genome Assembly and Transcriptome Profiling of Nannochloropsis gaditana in Nitrogen Depletion.</title>
        <authorList>
            <person name="Corteggiani Carpinelli E."/>
            <person name="Telatin A."/>
            <person name="Vitulo N."/>
            <person name="Forcato C."/>
            <person name="D'Angelo M."/>
            <person name="Schiavon R."/>
            <person name="Vezzi A."/>
            <person name="Giacometti G.M."/>
            <person name="Morosinotto T."/>
            <person name="Valle G."/>
        </authorList>
    </citation>
    <scope>NUCLEOTIDE SEQUENCE [LARGE SCALE GENOMIC DNA]</scope>
    <source>
        <strain evidence="3 4">B-31</strain>
    </source>
</reference>
<keyword evidence="2" id="KW-0812">Transmembrane</keyword>
<keyword evidence="2" id="KW-1133">Transmembrane helix</keyword>
<name>W7U680_9STRA</name>
<feature type="region of interest" description="Disordered" evidence="1">
    <location>
        <begin position="1"/>
        <end position="27"/>
    </location>
</feature>
<gene>
    <name evidence="3" type="ORF">Naga_100846g3</name>
</gene>
<comment type="caution">
    <text evidence="3">The sequence shown here is derived from an EMBL/GenBank/DDBJ whole genome shotgun (WGS) entry which is preliminary data.</text>
</comment>
<proteinExistence type="predicted"/>
<keyword evidence="4" id="KW-1185">Reference proteome</keyword>
<feature type="transmembrane region" description="Helical" evidence="2">
    <location>
        <begin position="126"/>
        <end position="150"/>
    </location>
</feature>
<evidence type="ECO:0000313" key="4">
    <source>
        <dbReference type="Proteomes" id="UP000019335"/>
    </source>
</evidence>
<organism evidence="3 4">
    <name type="scientific">Nannochloropsis gaditana</name>
    <dbReference type="NCBI Taxonomy" id="72520"/>
    <lineage>
        <taxon>Eukaryota</taxon>
        <taxon>Sar</taxon>
        <taxon>Stramenopiles</taxon>
        <taxon>Ochrophyta</taxon>
        <taxon>Eustigmatophyceae</taxon>
        <taxon>Eustigmatales</taxon>
        <taxon>Monodopsidaceae</taxon>
        <taxon>Nannochloropsis</taxon>
    </lineage>
</organism>
<keyword evidence="2" id="KW-0472">Membrane</keyword>
<sequence>MSAGINTSACRPPSFPELPSTTSGFPRANVGRRVKHVTANYPCESYDKRTKQYAVSSHNPLEWTRKGQSFWLRWILHLGACIHFLMQTLRLFQHAQLCPGFQAAFSGAPIEEEALKILSRDLPVLLVIYLIVAVKAADLLNMAFAIWVLLIRPNVHMPIMTLGWRIHLLLFIFSGFCGPCLASDLPFWRLLSAHSVYNIVLLLVLPL</sequence>
<evidence type="ECO:0000256" key="2">
    <source>
        <dbReference type="SAM" id="Phobius"/>
    </source>
</evidence>